<accession>A0A9N9PJW5</accession>
<name>A0A9N9PJW5_9GLOM</name>
<feature type="non-terminal residue" evidence="1">
    <location>
        <position position="1"/>
    </location>
</feature>
<reference evidence="1" key="1">
    <citation type="submission" date="2021-06" db="EMBL/GenBank/DDBJ databases">
        <authorList>
            <person name="Kallberg Y."/>
            <person name="Tangrot J."/>
            <person name="Rosling A."/>
        </authorList>
    </citation>
    <scope>NUCLEOTIDE SEQUENCE</scope>
    <source>
        <strain evidence="1">MA453B</strain>
    </source>
</reference>
<organism evidence="1 2">
    <name type="scientific">Dentiscutata erythropus</name>
    <dbReference type="NCBI Taxonomy" id="1348616"/>
    <lineage>
        <taxon>Eukaryota</taxon>
        <taxon>Fungi</taxon>
        <taxon>Fungi incertae sedis</taxon>
        <taxon>Mucoromycota</taxon>
        <taxon>Glomeromycotina</taxon>
        <taxon>Glomeromycetes</taxon>
        <taxon>Diversisporales</taxon>
        <taxon>Gigasporaceae</taxon>
        <taxon>Dentiscutata</taxon>
    </lineage>
</organism>
<comment type="caution">
    <text evidence="1">The sequence shown here is derived from an EMBL/GenBank/DDBJ whole genome shotgun (WGS) entry which is preliminary data.</text>
</comment>
<dbReference type="Proteomes" id="UP000789405">
    <property type="component" value="Unassembled WGS sequence"/>
</dbReference>
<dbReference type="AlphaFoldDB" id="A0A9N9PJW5"/>
<evidence type="ECO:0000313" key="1">
    <source>
        <dbReference type="EMBL" id="CAG8827676.1"/>
    </source>
</evidence>
<dbReference type="EMBL" id="CAJVPY010070133">
    <property type="protein sequence ID" value="CAG8827676.1"/>
    <property type="molecule type" value="Genomic_DNA"/>
</dbReference>
<protein>
    <submittedName>
        <fullName evidence="1">23340_t:CDS:1</fullName>
    </submittedName>
</protein>
<proteinExistence type="predicted"/>
<sequence>EDNQNNIEYTDLKFDEFKLEEFGIIGKNVTIGKIVIKGGKGFKPY</sequence>
<keyword evidence="2" id="KW-1185">Reference proteome</keyword>
<evidence type="ECO:0000313" key="2">
    <source>
        <dbReference type="Proteomes" id="UP000789405"/>
    </source>
</evidence>
<gene>
    <name evidence="1" type="ORF">DERYTH_LOCUS28344</name>
</gene>